<sequence>MAITLQLAIDTGASGSDRVTSNAALGGTGATPNGQVAIRNGGTLLGSAVANGSGTFSFVPSSLANGSYSLTATDSTNMPATVTFRLDTTAPTIPLVRLSDVGNVNLPIDPATGADVINAAVRGSRFDLNVVTSGVEGGIGLTATFGLAGTGITIPRPVNVFPNNPVGDGIATISARATNAFGAAFQSVPDGLYALSINVADQAGNPAAQATRNILIDTTADAGNDAGLAVDATADGVVNAREARSVAFTVAGLDADVLTATARFTGSGGSRDVALTGGNGTYSIDLSGFEGSVASSLLITDIHANTATVAGIGIQIDPTADGTPAATLGVSGTADSVINAAEAGSVAFTVAGLDADASASATFTDGTLTRSAAVAANGSFAVDLSGFDGPVTSSLGITDAAGNTAGVRGNAVVADTRAPAVVSTSYGANDGTLRAGETVTFALGFSEVITVAGSGASLTLNDGGTATYVSGSGSATLTFAHTVQSGQNSGDLAVTGLILGNAVLRDGAGNDAVLAGAAANPAGLLAVDTVAPTATIAPMGPLTTAANVVGFEVALSEGVTGLDAGDFRLATAGAIAGARILGLTPLDATHARVDVAMGSGNGSLNLTLVASGSSIADAAGNLLAVDAAAPSVAKIDNADGQPLVDDLFYLSRNPDVAASGRDADAHYAEFGFREGRDPNAFFSTTGYLAANPDVRAAGLNPLTHYEGFGFREGRDPGAAFDTQGYLARNADVRAANVNPLAHYLEFGQAEGRAINAAIGRSSEIGSARGFDAEFYLLSNPDVARAAITAGGDGFAFARDHFTNFGAREGRDANAIFDTDAYLARYTDVAAAGVNPLTHYTQFGFREGRDPSAGFDSSAYLAAYSDVRAAGIDPMTHYLQFGLYEGRLTFGDGTLGAGTVG</sequence>
<dbReference type="InterPro" id="IPR013783">
    <property type="entry name" value="Ig-like_fold"/>
</dbReference>
<dbReference type="EMBL" id="BPQP01000021">
    <property type="protein sequence ID" value="GJD94343.1"/>
    <property type="molecule type" value="Genomic_DNA"/>
</dbReference>
<gene>
    <name evidence="2" type="ORF">OCOJLMKI_1545</name>
</gene>
<protein>
    <recommendedName>
        <fullName evidence="1">Bacterial Ig-like domain-containing protein</fullName>
    </recommendedName>
</protein>
<feature type="domain" description="Bacterial Ig-like" evidence="1">
    <location>
        <begin position="3"/>
        <end position="73"/>
    </location>
</feature>
<reference evidence="2" key="1">
    <citation type="journal article" date="2021" name="Front. Microbiol.">
        <title>Comprehensive Comparative Genomics and Phenotyping of Methylobacterium Species.</title>
        <authorList>
            <person name="Alessa O."/>
            <person name="Ogura Y."/>
            <person name="Fujitani Y."/>
            <person name="Takami H."/>
            <person name="Hayashi T."/>
            <person name="Sahin N."/>
            <person name="Tani A."/>
        </authorList>
    </citation>
    <scope>NUCLEOTIDE SEQUENCE</scope>
    <source>
        <strain evidence="2">DSM 19015</strain>
    </source>
</reference>
<evidence type="ECO:0000313" key="3">
    <source>
        <dbReference type="Proteomes" id="UP001055125"/>
    </source>
</evidence>
<reference evidence="2" key="2">
    <citation type="submission" date="2021-08" db="EMBL/GenBank/DDBJ databases">
        <authorList>
            <person name="Tani A."/>
            <person name="Ola A."/>
            <person name="Ogura Y."/>
            <person name="Katsura K."/>
            <person name="Hayashi T."/>
        </authorList>
    </citation>
    <scope>NUCLEOTIDE SEQUENCE</scope>
    <source>
        <strain evidence="2">DSM 19015</strain>
    </source>
</reference>
<organism evidence="2 3">
    <name type="scientific">Methylobacterium iners</name>
    <dbReference type="NCBI Taxonomy" id="418707"/>
    <lineage>
        <taxon>Bacteria</taxon>
        <taxon>Pseudomonadati</taxon>
        <taxon>Pseudomonadota</taxon>
        <taxon>Alphaproteobacteria</taxon>
        <taxon>Hyphomicrobiales</taxon>
        <taxon>Methylobacteriaceae</taxon>
        <taxon>Methylobacterium</taxon>
    </lineage>
</organism>
<evidence type="ECO:0000259" key="1">
    <source>
        <dbReference type="Pfam" id="PF19077"/>
    </source>
</evidence>
<proteinExistence type="predicted"/>
<accession>A0ABQ4RU61</accession>
<evidence type="ECO:0000313" key="2">
    <source>
        <dbReference type="EMBL" id="GJD94343.1"/>
    </source>
</evidence>
<comment type="caution">
    <text evidence="2">The sequence shown here is derived from an EMBL/GenBank/DDBJ whole genome shotgun (WGS) entry which is preliminary data.</text>
</comment>
<dbReference type="RefSeq" id="WP_238243527.1">
    <property type="nucleotide sequence ID" value="NZ_BPQP01000021.1"/>
</dbReference>
<dbReference type="Pfam" id="PF19077">
    <property type="entry name" value="Big_13"/>
    <property type="match status" value="1"/>
</dbReference>
<dbReference type="Proteomes" id="UP001055125">
    <property type="component" value="Unassembled WGS sequence"/>
</dbReference>
<keyword evidence="3" id="KW-1185">Reference proteome</keyword>
<dbReference type="InterPro" id="IPR044016">
    <property type="entry name" value="Big_13"/>
</dbReference>
<dbReference type="Gene3D" id="2.60.40.10">
    <property type="entry name" value="Immunoglobulins"/>
    <property type="match status" value="2"/>
</dbReference>
<name>A0ABQ4RU61_9HYPH</name>